<evidence type="ECO:0000256" key="2">
    <source>
        <dbReference type="ARBA" id="ARBA00023015"/>
    </source>
</evidence>
<evidence type="ECO:0000256" key="1">
    <source>
        <dbReference type="ARBA" id="ARBA00010641"/>
    </source>
</evidence>
<dbReference type="InterPro" id="IPR013324">
    <property type="entry name" value="RNA_pol_sigma_r3/r4-like"/>
</dbReference>
<dbReference type="Pfam" id="PF08281">
    <property type="entry name" value="Sigma70_r4_2"/>
    <property type="match status" value="1"/>
</dbReference>
<dbReference type="InterPro" id="IPR039425">
    <property type="entry name" value="RNA_pol_sigma-70-like"/>
</dbReference>
<evidence type="ECO:0000313" key="7">
    <source>
        <dbReference type="EMBL" id="MBD1422343.1"/>
    </source>
</evidence>
<feature type="domain" description="RNA polymerase sigma factor 70 region 4 type 2" evidence="6">
    <location>
        <begin position="118"/>
        <end position="167"/>
    </location>
</feature>
<dbReference type="Gene3D" id="1.10.10.10">
    <property type="entry name" value="Winged helix-like DNA-binding domain superfamily/Winged helix DNA-binding domain"/>
    <property type="match status" value="1"/>
</dbReference>
<comment type="similarity">
    <text evidence="1">Belongs to the sigma-70 factor family. ECF subfamily.</text>
</comment>
<accession>A0ABR7XT71</accession>
<organism evidence="7 8">
    <name type="scientific">Sphingobacterium chuzhouense</name>
    <dbReference type="NCBI Taxonomy" id="1742264"/>
    <lineage>
        <taxon>Bacteria</taxon>
        <taxon>Pseudomonadati</taxon>
        <taxon>Bacteroidota</taxon>
        <taxon>Sphingobacteriia</taxon>
        <taxon>Sphingobacteriales</taxon>
        <taxon>Sphingobacteriaceae</taxon>
        <taxon>Sphingobacterium</taxon>
    </lineage>
</organism>
<evidence type="ECO:0000313" key="8">
    <source>
        <dbReference type="Proteomes" id="UP000651112"/>
    </source>
</evidence>
<keyword evidence="2" id="KW-0805">Transcription regulation</keyword>
<dbReference type="PANTHER" id="PTHR43133">
    <property type="entry name" value="RNA POLYMERASE ECF-TYPE SIGMA FACTO"/>
    <property type="match status" value="1"/>
</dbReference>
<keyword evidence="3" id="KW-0731">Sigma factor</keyword>
<dbReference type="NCBIfam" id="TIGR02937">
    <property type="entry name" value="sigma70-ECF"/>
    <property type="match status" value="1"/>
</dbReference>
<dbReference type="InterPro" id="IPR013325">
    <property type="entry name" value="RNA_pol_sigma_r2"/>
</dbReference>
<keyword evidence="4" id="KW-0804">Transcription</keyword>
<dbReference type="PANTHER" id="PTHR43133:SF46">
    <property type="entry name" value="RNA POLYMERASE SIGMA-70 FACTOR ECF SUBFAMILY"/>
    <property type="match status" value="1"/>
</dbReference>
<proteinExistence type="inferred from homology"/>
<dbReference type="InterPro" id="IPR014327">
    <property type="entry name" value="RNA_pol_sigma70_bacteroid"/>
</dbReference>
<dbReference type="CDD" id="cd06171">
    <property type="entry name" value="Sigma70_r4"/>
    <property type="match status" value="1"/>
</dbReference>
<name>A0ABR7XT71_9SPHI</name>
<dbReference type="RefSeq" id="WP_190314083.1">
    <property type="nucleotide sequence ID" value="NZ_JACNYL010000003.1"/>
</dbReference>
<dbReference type="NCBIfam" id="TIGR02985">
    <property type="entry name" value="Sig70_bacteroi1"/>
    <property type="match status" value="1"/>
</dbReference>
<dbReference type="InterPro" id="IPR007627">
    <property type="entry name" value="RNA_pol_sigma70_r2"/>
</dbReference>
<evidence type="ECO:0000256" key="4">
    <source>
        <dbReference type="ARBA" id="ARBA00023163"/>
    </source>
</evidence>
<dbReference type="Pfam" id="PF04542">
    <property type="entry name" value="Sigma70_r2"/>
    <property type="match status" value="1"/>
</dbReference>
<dbReference type="Gene3D" id="1.10.1740.10">
    <property type="match status" value="1"/>
</dbReference>
<keyword evidence="8" id="KW-1185">Reference proteome</keyword>
<dbReference type="SUPFAM" id="SSF88659">
    <property type="entry name" value="Sigma3 and sigma4 domains of RNA polymerase sigma factors"/>
    <property type="match status" value="1"/>
</dbReference>
<dbReference type="InterPro" id="IPR036388">
    <property type="entry name" value="WH-like_DNA-bd_sf"/>
</dbReference>
<dbReference type="InterPro" id="IPR014284">
    <property type="entry name" value="RNA_pol_sigma-70_dom"/>
</dbReference>
<gene>
    <name evidence="7" type="ORF">H8B21_12250</name>
</gene>
<comment type="caution">
    <text evidence="7">The sequence shown here is derived from an EMBL/GenBank/DDBJ whole genome shotgun (WGS) entry which is preliminary data.</text>
</comment>
<dbReference type="InterPro" id="IPR013249">
    <property type="entry name" value="RNA_pol_sigma70_r4_t2"/>
</dbReference>
<feature type="domain" description="RNA polymerase sigma-70 region 2" evidence="5">
    <location>
        <begin position="21"/>
        <end position="86"/>
    </location>
</feature>
<dbReference type="EMBL" id="JACNYL010000003">
    <property type="protein sequence ID" value="MBD1422343.1"/>
    <property type="molecule type" value="Genomic_DNA"/>
</dbReference>
<evidence type="ECO:0000256" key="3">
    <source>
        <dbReference type="ARBA" id="ARBA00023082"/>
    </source>
</evidence>
<dbReference type="SUPFAM" id="SSF88946">
    <property type="entry name" value="Sigma2 domain of RNA polymerase sigma factors"/>
    <property type="match status" value="1"/>
</dbReference>
<evidence type="ECO:0000259" key="6">
    <source>
        <dbReference type="Pfam" id="PF08281"/>
    </source>
</evidence>
<protein>
    <submittedName>
        <fullName evidence="7">RNA polymerase sigma-70 factor</fullName>
    </submittedName>
</protein>
<dbReference type="Proteomes" id="UP000651112">
    <property type="component" value="Unassembled WGS sequence"/>
</dbReference>
<reference evidence="7 8" key="1">
    <citation type="submission" date="2020-08" db="EMBL/GenBank/DDBJ databases">
        <title>Sphingobacterium sp. DN00404 isolated from aquaculture water.</title>
        <authorList>
            <person name="Zhang M."/>
        </authorList>
    </citation>
    <scope>NUCLEOTIDE SEQUENCE [LARGE SCALE GENOMIC DNA]</scope>
    <source>
        <strain evidence="7 8">KCTC 42746</strain>
    </source>
</reference>
<evidence type="ECO:0000259" key="5">
    <source>
        <dbReference type="Pfam" id="PF04542"/>
    </source>
</evidence>
<sequence>MDDALLKRLNQGEEPAFDYFFHRFFPLMVTFARRFVVDEVLAEEIVQDVFYKVWERRDSFTDVQALKAFLYISTKNASYNEISKLQNRHKHQTAYASEKAMAEEPILQDIVRIEVCASLSTAIRSLPEQCQKIIQLLFEEEKKPMEIADELGISVSTINSQKARGLMLLRQRLEGKDLDLLLLLIAMDYWQF</sequence>